<protein>
    <recommendedName>
        <fullName evidence="3">DUF559 domain-containing protein</fullName>
    </recommendedName>
</protein>
<evidence type="ECO:0008006" key="3">
    <source>
        <dbReference type="Google" id="ProtNLM"/>
    </source>
</evidence>
<sequence>MNRTRWNTQMVANEMAKENCILISEYHRGDERIKYTYENNEYSVRWYDWMKKERPSRPHLKGGNRDTKQHQKWNKEKVNELYQKEGCELIDEYRSTKQKLKYKYNDSYYKTTLDDWIHHQSRPHLFINENEQKFRKYLENKHIVFQTQKTFEGLKSKNNYSLRFDFYIPEINLLVEIDDRSHRSMIKQIENSKLKDEYCREHKIKLLRIDEAVSDDEYDKALDYILENDIYVLKYGRLYKQYNGIYKEQNQASSLKRGID</sequence>
<dbReference type="EMBL" id="JAPFFF010000001">
    <property type="protein sequence ID" value="KAK8898015.1"/>
    <property type="molecule type" value="Genomic_DNA"/>
</dbReference>
<accession>A0ABR2L3S3</accession>
<dbReference type="Proteomes" id="UP001470230">
    <property type="component" value="Unassembled WGS sequence"/>
</dbReference>
<proteinExistence type="predicted"/>
<organism evidence="1 2">
    <name type="scientific">Tritrichomonas musculus</name>
    <dbReference type="NCBI Taxonomy" id="1915356"/>
    <lineage>
        <taxon>Eukaryota</taxon>
        <taxon>Metamonada</taxon>
        <taxon>Parabasalia</taxon>
        <taxon>Tritrichomonadida</taxon>
        <taxon>Tritrichomonadidae</taxon>
        <taxon>Tritrichomonas</taxon>
    </lineage>
</organism>
<evidence type="ECO:0000313" key="1">
    <source>
        <dbReference type="EMBL" id="KAK8898015.1"/>
    </source>
</evidence>
<keyword evidence="2" id="KW-1185">Reference proteome</keyword>
<comment type="caution">
    <text evidence="1">The sequence shown here is derived from an EMBL/GenBank/DDBJ whole genome shotgun (WGS) entry which is preliminary data.</text>
</comment>
<reference evidence="1 2" key="1">
    <citation type="submission" date="2024-04" db="EMBL/GenBank/DDBJ databases">
        <title>Tritrichomonas musculus Genome.</title>
        <authorList>
            <person name="Alves-Ferreira E."/>
            <person name="Grigg M."/>
            <person name="Lorenzi H."/>
            <person name="Galac M."/>
        </authorList>
    </citation>
    <scope>NUCLEOTIDE SEQUENCE [LARGE SCALE GENOMIC DNA]</scope>
    <source>
        <strain evidence="1 2">EAF2021</strain>
    </source>
</reference>
<dbReference type="Gene3D" id="3.40.960.10">
    <property type="entry name" value="VSR Endonuclease"/>
    <property type="match status" value="1"/>
</dbReference>
<gene>
    <name evidence="1" type="ORF">M9Y10_000263</name>
</gene>
<name>A0ABR2L3S3_9EUKA</name>
<evidence type="ECO:0000313" key="2">
    <source>
        <dbReference type="Proteomes" id="UP001470230"/>
    </source>
</evidence>